<accession>A0A8C8TLJ3</accession>
<feature type="domain" description="C-type lectin" evidence="2">
    <location>
        <begin position="59"/>
        <end position="126"/>
    </location>
</feature>
<dbReference type="SUPFAM" id="SSF56436">
    <property type="entry name" value="C-type lectin-like"/>
    <property type="match status" value="1"/>
</dbReference>
<feature type="chain" id="PRO_5034378559" description="C-type lectin domain-containing protein" evidence="1">
    <location>
        <begin position="27"/>
        <end position="129"/>
    </location>
</feature>
<keyword evidence="4" id="KW-1185">Reference proteome</keyword>
<proteinExistence type="predicted"/>
<dbReference type="GeneTree" id="ENSGT00940000154447"/>
<protein>
    <recommendedName>
        <fullName evidence="2">C-type lectin domain-containing protein</fullName>
    </recommendedName>
</protein>
<dbReference type="InterPro" id="IPR016187">
    <property type="entry name" value="CTDL_fold"/>
</dbReference>
<evidence type="ECO:0000313" key="4">
    <source>
        <dbReference type="Proteomes" id="UP000694547"/>
    </source>
</evidence>
<keyword evidence="1" id="KW-0732">Signal</keyword>
<evidence type="ECO:0000259" key="2">
    <source>
        <dbReference type="PROSITE" id="PS50041"/>
    </source>
</evidence>
<name>A0A8C8TLJ3_PERMB</name>
<dbReference type="Proteomes" id="UP000694547">
    <property type="component" value="Chromosome 3"/>
</dbReference>
<reference evidence="3" key="2">
    <citation type="submission" date="2025-08" db="UniProtKB">
        <authorList>
            <consortium name="Ensembl"/>
        </authorList>
    </citation>
    <scope>IDENTIFICATION</scope>
</reference>
<reference evidence="3" key="3">
    <citation type="submission" date="2025-09" db="UniProtKB">
        <authorList>
            <consortium name="Ensembl"/>
        </authorList>
    </citation>
    <scope>IDENTIFICATION</scope>
</reference>
<organism evidence="3 4">
    <name type="scientific">Peromyscus maniculatus bairdii</name>
    <name type="common">Prairie deer mouse</name>
    <dbReference type="NCBI Taxonomy" id="230844"/>
    <lineage>
        <taxon>Eukaryota</taxon>
        <taxon>Metazoa</taxon>
        <taxon>Chordata</taxon>
        <taxon>Craniata</taxon>
        <taxon>Vertebrata</taxon>
        <taxon>Euteleostomi</taxon>
        <taxon>Mammalia</taxon>
        <taxon>Eutheria</taxon>
        <taxon>Euarchontoglires</taxon>
        <taxon>Glires</taxon>
        <taxon>Rodentia</taxon>
        <taxon>Myomorpha</taxon>
        <taxon>Muroidea</taxon>
        <taxon>Cricetidae</taxon>
        <taxon>Neotominae</taxon>
        <taxon>Peromyscus</taxon>
    </lineage>
</organism>
<dbReference type="InterPro" id="IPR001304">
    <property type="entry name" value="C-type_lectin-like"/>
</dbReference>
<dbReference type="Gene3D" id="3.10.100.10">
    <property type="entry name" value="Mannose-Binding Protein A, subunit A"/>
    <property type="match status" value="1"/>
</dbReference>
<evidence type="ECO:0000313" key="3">
    <source>
        <dbReference type="Ensembl" id="ENSPEMP00000014721.2"/>
    </source>
</evidence>
<evidence type="ECO:0000256" key="1">
    <source>
        <dbReference type="SAM" id="SignalP"/>
    </source>
</evidence>
<reference evidence="3 4" key="1">
    <citation type="submission" date="2018-10" db="EMBL/GenBank/DDBJ databases">
        <title>Improved assembly of the deer mouse Peromyscus maniculatus genome.</title>
        <authorList>
            <person name="Lassance J.-M."/>
            <person name="Hoekstra H.E."/>
        </authorList>
    </citation>
    <scope>NUCLEOTIDE SEQUENCE [LARGE SCALE GENOMIC DNA]</scope>
</reference>
<dbReference type="Pfam" id="PF00059">
    <property type="entry name" value="Lectin_C"/>
    <property type="match status" value="1"/>
</dbReference>
<sequence>MMPPKTLCSMSWILLSYLIILSWVQGEESQMKAPFPCISCPQGSHAYGSYCSSLILIAWIWTNAEGCLPIGNGRKWSSSDVLTYYNWKRNPSIAADLGYCAALSQAAGYQKWKDCNCETQPRYVCKFKG</sequence>
<feature type="signal peptide" evidence="1">
    <location>
        <begin position="1"/>
        <end position="26"/>
    </location>
</feature>
<dbReference type="PROSITE" id="PS50041">
    <property type="entry name" value="C_TYPE_LECTIN_2"/>
    <property type="match status" value="1"/>
</dbReference>
<dbReference type="AlphaFoldDB" id="A0A8C8TLJ3"/>
<dbReference type="InterPro" id="IPR016186">
    <property type="entry name" value="C-type_lectin-like/link_sf"/>
</dbReference>
<dbReference type="Ensembl" id="ENSPEMT00000018998.2">
    <property type="protein sequence ID" value="ENSPEMP00000014721.2"/>
    <property type="gene ID" value="ENSPEMG00000014440.2"/>
</dbReference>